<accession>A0AAN6Z1M0</accession>
<protein>
    <submittedName>
        <fullName evidence="1">Uncharacterized protein</fullName>
    </submittedName>
</protein>
<gene>
    <name evidence="1" type="ORF">N657DRAFT_682496</name>
</gene>
<reference evidence="1" key="2">
    <citation type="submission" date="2023-05" db="EMBL/GenBank/DDBJ databases">
        <authorList>
            <consortium name="Lawrence Berkeley National Laboratory"/>
            <person name="Steindorff A."/>
            <person name="Hensen N."/>
            <person name="Bonometti L."/>
            <person name="Westerberg I."/>
            <person name="Brannstrom I.O."/>
            <person name="Guillou S."/>
            <person name="Cros-Aarteil S."/>
            <person name="Calhoun S."/>
            <person name="Haridas S."/>
            <person name="Kuo A."/>
            <person name="Mondo S."/>
            <person name="Pangilinan J."/>
            <person name="Riley R."/>
            <person name="Labutti K."/>
            <person name="Andreopoulos B."/>
            <person name="Lipzen A."/>
            <person name="Chen C."/>
            <person name="Yanf M."/>
            <person name="Daum C."/>
            <person name="Ng V."/>
            <person name="Clum A."/>
            <person name="Ohm R."/>
            <person name="Martin F."/>
            <person name="Silar P."/>
            <person name="Natvig D."/>
            <person name="Lalanne C."/>
            <person name="Gautier V."/>
            <person name="Ament-Velasquez S.L."/>
            <person name="Kruys A."/>
            <person name="Hutchinson M.I."/>
            <person name="Powell A.J."/>
            <person name="Barry K."/>
            <person name="Miller A.N."/>
            <person name="Grigoriev I.V."/>
            <person name="Debuchy R."/>
            <person name="Gladieux P."/>
            <person name="Thoren M.H."/>
            <person name="Johannesson H."/>
        </authorList>
    </citation>
    <scope>NUCLEOTIDE SEQUENCE</scope>
    <source>
        <strain evidence="1">CBS 731.68</strain>
    </source>
</reference>
<dbReference type="EMBL" id="MU853232">
    <property type="protein sequence ID" value="KAK4122031.1"/>
    <property type="molecule type" value="Genomic_DNA"/>
</dbReference>
<dbReference type="AlphaFoldDB" id="A0AAN6Z1M0"/>
<sequence length="111" mass="12201">MSPSVCRPLLHYPAAACHPYYHSSGHDVAALLVEDASATKAEGHEPGLSEPNVQYFHILVEARTFPQNPAVASRYLPLFIATRPFPWDVAANLALPLAWIDVSDVRSLLPR</sequence>
<evidence type="ECO:0000313" key="1">
    <source>
        <dbReference type="EMBL" id="KAK4122031.1"/>
    </source>
</evidence>
<comment type="caution">
    <text evidence="1">The sequence shown here is derived from an EMBL/GenBank/DDBJ whole genome shotgun (WGS) entry which is preliminary data.</text>
</comment>
<dbReference type="Proteomes" id="UP001302602">
    <property type="component" value="Unassembled WGS sequence"/>
</dbReference>
<organism evidence="1 2">
    <name type="scientific">Parathielavia appendiculata</name>
    <dbReference type="NCBI Taxonomy" id="2587402"/>
    <lineage>
        <taxon>Eukaryota</taxon>
        <taxon>Fungi</taxon>
        <taxon>Dikarya</taxon>
        <taxon>Ascomycota</taxon>
        <taxon>Pezizomycotina</taxon>
        <taxon>Sordariomycetes</taxon>
        <taxon>Sordariomycetidae</taxon>
        <taxon>Sordariales</taxon>
        <taxon>Chaetomiaceae</taxon>
        <taxon>Parathielavia</taxon>
    </lineage>
</organism>
<dbReference type="GeneID" id="87833255"/>
<name>A0AAN6Z1M0_9PEZI</name>
<dbReference type="RefSeq" id="XP_062645802.1">
    <property type="nucleotide sequence ID" value="XM_062796487.1"/>
</dbReference>
<evidence type="ECO:0000313" key="2">
    <source>
        <dbReference type="Proteomes" id="UP001302602"/>
    </source>
</evidence>
<reference evidence="1" key="1">
    <citation type="journal article" date="2023" name="Mol. Phylogenet. Evol.">
        <title>Genome-scale phylogeny and comparative genomics of the fungal order Sordariales.</title>
        <authorList>
            <person name="Hensen N."/>
            <person name="Bonometti L."/>
            <person name="Westerberg I."/>
            <person name="Brannstrom I.O."/>
            <person name="Guillou S."/>
            <person name="Cros-Aarteil S."/>
            <person name="Calhoun S."/>
            <person name="Haridas S."/>
            <person name="Kuo A."/>
            <person name="Mondo S."/>
            <person name="Pangilinan J."/>
            <person name="Riley R."/>
            <person name="LaButti K."/>
            <person name="Andreopoulos B."/>
            <person name="Lipzen A."/>
            <person name="Chen C."/>
            <person name="Yan M."/>
            <person name="Daum C."/>
            <person name="Ng V."/>
            <person name="Clum A."/>
            <person name="Steindorff A."/>
            <person name="Ohm R.A."/>
            <person name="Martin F."/>
            <person name="Silar P."/>
            <person name="Natvig D.O."/>
            <person name="Lalanne C."/>
            <person name="Gautier V."/>
            <person name="Ament-Velasquez S.L."/>
            <person name="Kruys A."/>
            <person name="Hutchinson M.I."/>
            <person name="Powell A.J."/>
            <person name="Barry K."/>
            <person name="Miller A.N."/>
            <person name="Grigoriev I.V."/>
            <person name="Debuchy R."/>
            <person name="Gladieux P."/>
            <person name="Hiltunen Thoren M."/>
            <person name="Johannesson H."/>
        </authorList>
    </citation>
    <scope>NUCLEOTIDE SEQUENCE</scope>
    <source>
        <strain evidence="1">CBS 731.68</strain>
    </source>
</reference>
<keyword evidence="2" id="KW-1185">Reference proteome</keyword>
<proteinExistence type="predicted"/>